<dbReference type="AlphaFoldDB" id="S0FU19"/>
<evidence type="ECO:0000313" key="1">
    <source>
        <dbReference type="EMBL" id="EMS72003.1"/>
    </source>
</evidence>
<dbReference type="eggNOG" id="ENOG502ZDY4">
    <property type="taxonomic scope" value="Bacteria"/>
</dbReference>
<dbReference type="Gene3D" id="3.40.50.300">
    <property type="entry name" value="P-loop containing nucleotide triphosphate hydrolases"/>
    <property type="match status" value="1"/>
</dbReference>
<keyword evidence="2" id="KW-1185">Reference proteome</keyword>
<gene>
    <name evidence="1" type="ORF">CTER_1963</name>
</gene>
<organism evidence="1 2">
    <name type="scientific">Ruminiclostridium cellobioparum subsp. termitidis CT1112</name>
    <dbReference type="NCBI Taxonomy" id="1195236"/>
    <lineage>
        <taxon>Bacteria</taxon>
        <taxon>Bacillati</taxon>
        <taxon>Bacillota</taxon>
        <taxon>Clostridia</taxon>
        <taxon>Eubacteriales</taxon>
        <taxon>Oscillospiraceae</taxon>
        <taxon>Ruminiclostridium</taxon>
    </lineage>
</organism>
<sequence>MKTGNTYKIAGINLDIRGDNKYLLNRLKIFEDSNPNRIDLFAEIRRCHHIEKPEGQIVIDEFVKWMKKDDNGGFHVFRLDTAGRDIMAHMDINKDWSRNIIRCLDIKFDKSGNQAEFGDWMEYYSFMLMGIIFRNRLINMGGIVIHASSIAWRDRGILFTAPSGTGKSTHVRLWEKYLGDEVTVVNDDTPAVRFFDGIPTLCGTPWSGSSDKFANLQVPVGAIVVLRQAPQNSISKLSPLEALPCLMPRAFLPYFDRELMEKAYSVLDMILQKVPVYLLTCTPEKKAMELVYECVKH</sequence>
<dbReference type="STRING" id="1195236.CTER_1963"/>
<dbReference type="Proteomes" id="UP000014155">
    <property type="component" value="Unassembled WGS sequence"/>
</dbReference>
<dbReference type="InterPro" id="IPR027417">
    <property type="entry name" value="P-loop_NTPase"/>
</dbReference>
<comment type="caution">
    <text evidence="1">The sequence shown here is derived from an EMBL/GenBank/DDBJ whole genome shotgun (WGS) entry which is preliminary data.</text>
</comment>
<proteinExistence type="predicted"/>
<name>S0FU19_RUMCE</name>
<protein>
    <recommendedName>
        <fullName evidence="3">SynChlorMet cassette protein ScmC</fullName>
    </recommendedName>
</protein>
<reference evidence="1 2" key="1">
    <citation type="journal article" date="2013" name="Genome Announc.">
        <title>Draft Genome Sequence of the Cellulolytic, Mesophilic, Anaerobic Bacterium Clostridium termitidis Strain CT1112 (DSM 5398).</title>
        <authorList>
            <person name="Lal S."/>
            <person name="Ramachandran U."/>
            <person name="Zhang X."/>
            <person name="Munir R."/>
            <person name="Sparling R."/>
            <person name="Levin D.B."/>
        </authorList>
    </citation>
    <scope>NUCLEOTIDE SEQUENCE [LARGE SCALE GENOMIC DNA]</scope>
    <source>
        <strain evidence="1 2">CT1112</strain>
    </source>
</reference>
<evidence type="ECO:0008006" key="3">
    <source>
        <dbReference type="Google" id="ProtNLM"/>
    </source>
</evidence>
<accession>S0FU19</accession>
<dbReference type="PATRIC" id="fig|1195236.3.peg.2262"/>
<evidence type="ECO:0000313" key="2">
    <source>
        <dbReference type="Proteomes" id="UP000014155"/>
    </source>
</evidence>
<dbReference type="SUPFAM" id="SSF53795">
    <property type="entry name" value="PEP carboxykinase-like"/>
    <property type="match status" value="1"/>
</dbReference>
<dbReference type="EMBL" id="AORV01000031">
    <property type="protein sequence ID" value="EMS72003.1"/>
    <property type="molecule type" value="Genomic_DNA"/>
</dbReference>
<dbReference type="RefSeq" id="WP_004625515.1">
    <property type="nucleotide sequence ID" value="NZ_AORV01000031.1"/>
</dbReference>